<accession>A0A3N3ZVF8</accession>
<feature type="compositionally biased region" description="Acidic residues" evidence="1">
    <location>
        <begin position="260"/>
        <end position="285"/>
    </location>
</feature>
<evidence type="ECO:0000313" key="2">
    <source>
        <dbReference type="EMBL" id="ROZ64081.1"/>
    </source>
</evidence>
<dbReference type="InterPro" id="IPR011990">
    <property type="entry name" value="TPR-like_helical_dom_sf"/>
</dbReference>
<proteinExistence type="predicted"/>
<dbReference type="EMBL" id="RKMF01000004">
    <property type="protein sequence ID" value="ROZ64081.1"/>
    <property type="molecule type" value="Genomic_DNA"/>
</dbReference>
<dbReference type="AlphaFoldDB" id="A0A3N3ZVF8"/>
<evidence type="ECO:0000313" key="3">
    <source>
        <dbReference type="Proteomes" id="UP000270616"/>
    </source>
</evidence>
<evidence type="ECO:0008006" key="4">
    <source>
        <dbReference type="Google" id="ProtNLM"/>
    </source>
</evidence>
<reference evidence="2 3" key="1">
    <citation type="submission" date="2018-10" db="EMBL/GenBank/DDBJ databases">
        <title>Kocuria sp. M5W7-7, whole genome shotgun sequence.</title>
        <authorList>
            <person name="Tuo L."/>
        </authorList>
    </citation>
    <scope>NUCLEOTIDE SEQUENCE [LARGE SCALE GENOMIC DNA]</scope>
    <source>
        <strain evidence="2 3">M5W7-7</strain>
    </source>
</reference>
<sequence>MDEDVTGEELDRATLHQIRSLEATNAEGVAKHLVMVGRYLYDAPEFALEHARYAVSRAGRVAAAREAAAVAAYECGEYHEALKEFRTYRRMTGDDVHLPLMVDCERALGKPDKALELATSEAVENLDANAKVELAIVVAGIRRDQGDLEGSLKALEIPQLDRNRGFSYSPRLFRAYGEALRGVGREREAQGWERQAVVAEAALGLGQFSEPEIFDLAGDEPEAEPEEGVALADPEGETNPEEEPDPEGETGPEGKAESVSEPETDVDAEPETAEPEATEGPDGDR</sequence>
<feature type="region of interest" description="Disordered" evidence="1">
    <location>
        <begin position="220"/>
        <end position="285"/>
    </location>
</feature>
<evidence type="ECO:0000256" key="1">
    <source>
        <dbReference type="SAM" id="MobiDB-lite"/>
    </source>
</evidence>
<dbReference type="Gene3D" id="1.25.40.10">
    <property type="entry name" value="Tetratricopeptide repeat domain"/>
    <property type="match status" value="1"/>
</dbReference>
<organism evidence="2 3">
    <name type="scientific">Kocuria soli</name>
    <dbReference type="NCBI Taxonomy" id="2485125"/>
    <lineage>
        <taxon>Bacteria</taxon>
        <taxon>Bacillati</taxon>
        <taxon>Actinomycetota</taxon>
        <taxon>Actinomycetes</taxon>
        <taxon>Micrococcales</taxon>
        <taxon>Micrococcaceae</taxon>
        <taxon>Kocuria</taxon>
    </lineage>
</organism>
<feature type="compositionally biased region" description="Acidic residues" evidence="1">
    <location>
        <begin position="234"/>
        <end position="250"/>
    </location>
</feature>
<gene>
    <name evidence="2" type="ORF">EDL96_04750</name>
</gene>
<name>A0A3N3ZVF8_9MICC</name>
<protein>
    <recommendedName>
        <fullName evidence="4">Tetratricopeptide repeat protein</fullName>
    </recommendedName>
</protein>
<comment type="caution">
    <text evidence="2">The sequence shown here is derived from an EMBL/GenBank/DDBJ whole genome shotgun (WGS) entry which is preliminary data.</text>
</comment>
<keyword evidence="3" id="KW-1185">Reference proteome</keyword>
<dbReference type="Proteomes" id="UP000270616">
    <property type="component" value="Unassembled WGS sequence"/>
</dbReference>